<comment type="caution">
    <text evidence="2">The sequence shown here is derived from an EMBL/GenBank/DDBJ whole genome shotgun (WGS) entry which is preliminary data.</text>
</comment>
<dbReference type="SUPFAM" id="SSF82771">
    <property type="entry name" value="GIY-YIG endonuclease"/>
    <property type="match status" value="1"/>
</dbReference>
<dbReference type="InterPro" id="IPR035901">
    <property type="entry name" value="GIY-YIG_endonuc_sf"/>
</dbReference>
<dbReference type="Proteomes" id="UP000031970">
    <property type="component" value="Unassembled WGS sequence"/>
</dbReference>
<evidence type="ECO:0000259" key="1">
    <source>
        <dbReference type="PROSITE" id="PS50164"/>
    </source>
</evidence>
<dbReference type="InterPro" id="IPR000305">
    <property type="entry name" value="GIY-YIG_endonuc"/>
</dbReference>
<dbReference type="Gene3D" id="3.40.1440.10">
    <property type="entry name" value="GIY-YIG endonuclease"/>
    <property type="match status" value="1"/>
</dbReference>
<dbReference type="EMBL" id="JSXS01000040">
    <property type="protein sequence ID" value="KIL32019.1"/>
    <property type="molecule type" value="Genomic_DNA"/>
</dbReference>
<dbReference type="Pfam" id="PF01541">
    <property type="entry name" value="GIY-YIG"/>
    <property type="match status" value="1"/>
</dbReference>
<gene>
    <name evidence="2" type="ORF">B4067_2292</name>
</gene>
<reference evidence="2 3" key="1">
    <citation type="submission" date="2014-11" db="EMBL/GenBank/DDBJ databases">
        <title>Draft Genome Sequences of Nine Bacillus subtilis Strains that Form Spores with High Heat-Resistance.</title>
        <authorList>
            <person name="Krawcyk A.O."/>
            <person name="Berendsen E.M."/>
            <person name="de Jong A."/>
            <person name="Holsappel S."/>
            <person name="Eijlander R.T."/>
            <person name="Wells-Bennik M."/>
            <person name="Kuipers O.P."/>
        </authorList>
    </citation>
    <scope>NUCLEOTIDE SEQUENCE [LARGE SCALE GENOMIC DNA]</scope>
    <source>
        <strain evidence="2 3">B4067</strain>
    </source>
</reference>
<evidence type="ECO:0000313" key="2">
    <source>
        <dbReference type="EMBL" id="KIL32019.1"/>
    </source>
</evidence>
<name>A0ABD3ZVM5_BACIU</name>
<evidence type="ECO:0000313" key="3">
    <source>
        <dbReference type="Proteomes" id="UP000031970"/>
    </source>
</evidence>
<dbReference type="PROSITE" id="PS50164">
    <property type="entry name" value="GIY_YIG"/>
    <property type="match status" value="1"/>
</dbReference>
<dbReference type="AlphaFoldDB" id="A0ABD3ZVM5"/>
<accession>A0ABD3ZVM5</accession>
<dbReference type="RefSeq" id="WP_017696864.1">
    <property type="nucleotide sequence ID" value="NZ_JSXS01000040.1"/>
</dbReference>
<proteinExistence type="predicted"/>
<protein>
    <recommendedName>
        <fullName evidence="1">GIY-YIG domain-containing protein</fullName>
    </recommendedName>
</protein>
<feature type="domain" description="GIY-YIG" evidence="1">
    <location>
        <begin position="89"/>
        <end position="175"/>
    </location>
</feature>
<dbReference type="SMART" id="SM00465">
    <property type="entry name" value="GIYc"/>
    <property type="match status" value="1"/>
</dbReference>
<sequence length="321" mass="37562">MLLMPYEEYIKVNLYSHRKIPFSCDYCNKRFFRRKINHTKISNKNDCLIEKDCCKECIKYKNTEALFKSLNCQNTDLMIKHMVNKKIKTLSGVYSIRDKQNNKKYIGSSKDLVQRFKAHLLDMKNKDHHISEFNSLDPKHLEFNIIEYDTALPDLIIREYHFINLYNSHDPLHGYNTMHTKRNTVRSTLKPSKKSIEARLNSSKFTLQQIKYIKKALYNGERIKDLALEFNCKEATIHSIKSCSTWENVLPELNEKLRKLTYVGIHKGENNACSKLNETMVKEIKTLIISGLPLVTIAKKFNVSSTTIGHIKRGKLWSHVS</sequence>
<organism evidence="2 3">
    <name type="scientific">Bacillus subtilis subsp. subtilis</name>
    <dbReference type="NCBI Taxonomy" id="135461"/>
    <lineage>
        <taxon>Bacteria</taxon>
        <taxon>Bacillati</taxon>
        <taxon>Bacillota</taxon>
        <taxon>Bacilli</taxon>
        <taxon>Bacillales</taxon>
        <taxon>Bacillaceae</taxon>
        <taxon>Bacillus</taxon>
    </lineage>
</organism>